<sequence length="176" mass="20276">MHPTNPSPSLHLVRRQRLASLQRRFDQHRQSFPDAWCDYGSEDPIHDTPARCNACANCGRYPELVGNGSTWTATCACGAQAPSARMRWQALLQWNRSPSSVDPDWQELPFFFLDELDANEARRKLAHLREHLELRSHLEGARRVCGERVGASYLQRLKAYHGWCCYAQELLKRQNS</sequence>
<evidence type="ECO:0000313" key="2">
    <source>
        <dbReference type="Proteomes" id="UP001595740"/>
    </source>
</evidence>
<protein>
    <submittedName>
        <fullName evidence="1">Uncharacterized protein</fullName>
    </submittedName>
</protein>
<name>A0ABV7RNX3_9GAMM</name>
<accession>A0ABV7RNX3</accession>
<reference evidence="2" key="1">
    <citation type="journal article" date="2019" name="Int. J. Syst. Evol. Microbiol.">
        <title>The Global Catalogue of Microorganisms (GCM) 10K type strain sequencing project: providing services to taxonomists for standard genome sequencing and annotation.</title>
        <authorList>
            <consortium name="The Broad Institute Genomics Platform"/>
            <consortium name="The Broad Institute Genome Sequencing Center for Infectious Disease"/>
            <person name="Wu L."/>
            <person name="Ma J."/>
        </authorList>
    </citation>
    <scope>NUCLEOTIDE SEQUENCE [LARGE SCALE GENOMIC DNA]</scope>
    <source>
        <strain evidence="2">KCTC 42875</strain>
    </source>
</reference>
<organism evidence="1 2">
    <name type="scientific">Lysobacter cavernae</name>
    <dbReference type="NCBI Taxonomy" id="1685901"/>
    <lineage>
        <taxon>Bacteria</taxon>
        <taxon>Pseudomonadati</taxon>
        <taxon>Pseudomonadota</taxon>
        <taxon>Gammaproteobacteria</taxon>
        <taxon>Lysobacterales</taxon>
        <taxon>Lysobacteraceae</taxon>
        <taxon>Lysobacter</taxon>
    </lineage>
</organism>
<evidence type="ECO:0000313" key="1">
    <source>
        <dbReference type="EMBL" id="MFC3550452.1"/>
    </source>
</evidence>
<dbReference type="Proteomes" id="UP001595740">
    <property type="component" value="Unassembled WGS sequence"/>
</dbReference>
<gene>
    <name evidence="1" type="ORF">ACFOLC_05430</name>
</gene>
<dbReference type="RefSeq" id="WP_386758214.1">
    <property type="nucleotide sequence ID" value="NZ_JBHRXK010000002.1"/>
</dbReference>
<proteinExistence type="predicted"/>
<comment type="caution">
    <text evidence="1">The sequence shown here is derived from an EMBL/GenBank/DDBJ whole genome shotgun (WGS) entry which is preliminary data.</text>
</comment>
<keyword evidence="2" id="KW-1185">Reference proteome</keyword>
<dbReference type="EMBL" id="JBHRXK010000002">
    <property type="protein sequence ID" value="MFC3550452.1"/>
    <property type="molecule type" value="Genomic_DNA"/>
</dbReference>